<dbReference type="EMBL" id="JBHSFH010000007">
    <property type="protein sequence ID" value="MFC4495619.1"/>
    <property type="molecule type" value="Genomic_DNA"/>
</dbReference>
<dbReference type="PANTHER" id="PTHR30627:SF24">
    <property type="entry name" value="PENICILLIN-BINDING PROTEIN 4B"/>
    <property type="match status" value="1"/>
</dbReference>
<feature type="domain" description="Penicillin binding protein A dimerisation" evidence="2">
    <location>
        <begin position="52"/>
        <end position="135"/>
    </location>
</feature>
<evidence type="ECO:0000259" key="2">
    <source>
        <dbReference type="Pfam" id="PF21922"/>
    </source>
</evidence>
<dbReference type="Gene3D" id="3.90.1310.10">
    <property type="entry name" value="Penicillin-binding protein 2a (Domain 2)"/>
    <property type="match status" value="1"/>
</dbReference>
<gene>
    <name evidence="3" type="ORF">ACFPA8_15930</name>
</gene>
<feature type="domain" description="Penicillin-binding protein transpeptidase" evidence="1">
    <location>
        <begin position="156"/>
        <end position="480"/>
    </location>
</feature>
<evidence type="ECO:0000259" key="1">
    <source>
        <dbReference type="Pfam" id="PF00905"/>
    </source>
</evidence>
<evidence type="ECO:0000313" key="3">
    <source>
        <dbReference type="EMBL" id="MFC4495619.1"/>
    </source>
</evidence>
<dbReference type="InterPro" id="IPR050515">
    <property type="entry name" value="Beta-lactam/transpept"/>
</dbReference>
<keyword evidence="4" id="KW-1185">Reference proteome</keyword>
<protein>
    <submittedName>
        <fullName evidence="3">Peptidoglycan D,D-transpeptidase FtsI family protein</fullName>
    </submittedName>
</protein>
<dbReference type="InterPro" id="IPR001460">
    <property type="entry name" value="PCN-bd_Tpept"/>
</dbReference>
<dbReference type="SUPFAM" id="SSF56601">
    <property type="entry name" value="beta-lactamase/transpeptidase-like"/>
    <property type="match status" value="1"/>
</dbReference>
<evidence type="ECO:0000313" key="4">
    <source>
        <dbReference type="Proteomes" id="UP001595997"/>
    </source>
</evidence>
<dbReference type="InterPro" id="IPR012338">
    <property type="entry name" value="Beta-lactam/transpept-like"/>
</dbReference>
<dbReference type="Proteomes" id="UP001595997">
    <property type="component" value="Unassembled WGS sequence"/>
</dbReference>
<dbReference type="Pfam" id="PF00905">
    <property type="entry name" value="Transpeptidase"/>
    <property type="match status" value="1"/>
</dbReference>
<dbReference type="Pfam" id="PF21922">
    <property type="entry name" value="PBP_dimer_2"/>
    <property type="match status" value="1"/>
</dbReference>
<dbReference type="RefSeq" id="WP_386448717.1">
    <property type="nucleotide sequence ID" value="NZ_JBHSFH010000007.1"/>
</dbReference>
<dbReference type="Gene3D" id="3.40.710.10">
    <property type="entry name" value="DD-peptidase/beta-lactamase superfamily"/>
    <property type="match status" value="1"/>
</dbReference>
<dbReference type="InterPro" id="IPR054120">
    <property type="entry name" value="PBPA_dimer"/>
</dbReference>
<name>A0ABV9A7L4_9ACTN</name>
<comment type="caution">
    <text evidence="3">The sequence shown here is derived from an EMBL/GenBank/DDBJ whole genome shotgun (WGS) entry which is preliminary data.</text>
</comment>
<accession>A0ABV9A7L4</accession>
<dbReference type="PANTHER" id="PTHR30627">
    <property type="entry name" value="PEPTIDOGLYCAN D,D-TRANSPEPTIDASE"/>
    <property type="match status" value="1"/>
</dbReference>
<sequence length="487" mass="52267">MNKPLRRIAIFCGLLVLALLVRDNWIQLVQADELKTDPKNRRVAIARYAQPRGNIIVDGKSISGSVDTKSGDFRYKRTYRNGPMWAPVTGYASQAFGATQLEALNDGILTGDDDRLFFNRTIDMLTGKQQKGGNVVTTLNAKAQKAAYDGLGDSKGAVAAINPKTGAILALASKPSYDPSSFAGNGDKDTDAWSKLQKQKNEDEPMLNRALRQTYPPGSTFKVVTAAAGLESGKYDLDGKTDTPDPYRLPDSSTDLGNDGNIPCEDASVRDALRYSCNTVFAKMSNTLGNEKMIEMADKFGFNNKELDTPVRAAESVYPEDNKPQNAMAGIGQASNRATPLQMAMVASAVANNGSLMKPYMVDQLRAPNLNVVQQQKPDELSRPVSSETAQKLQQGMETVVEKGTGQTAQIPGVTVGGKTGTAQHGENNSKNPYAWFISYAKDKDGSAPVAVAVVIESSDTLRDDIAGSKLAAPVAKSVMNAVLEGK</sequence>
<organism evidence="3 4">
    <name type="scientific">Streptomyces ovatisporus</name>
    <dbReference type="NCBI Taxonomy" id="1128682"/>
    <lineage>
        <taxon>Bacteria</taxon>
        <taxon>Bacillati</taxon>
        <taxon>Actinomycetota</taxon>
        <taxon>Actinomycetes</taxon>
        <taxon>Kitasatosporales</taxon>
        <taxon>Streptomycetaceae</taxon>
        <taxon>Streptomyces</taxon>
    </lineage>
</organism>
<proteinExistence type="predicted"/>
<reference evidence="4" key="1">
    <citation type="journal article" date="2019" name="Int. J. Syst. Evol. Microbiol.">
        <title>The Global Catalogue of Microorganisms (GCM) 10K type strain sequencing project: providing services to taxonomists for standard genome sequencing and annotation.</title>
        <authorList>
            <consortium name="The Broad Institute Genomics Platform"/>
            <consortium name="The Broad Institute Genome Sequencing Center for Infectious Disease"/>
            <person name="Wu L."/>
            <person name="Ma J."/>
        </authorList>
    </citation>
    <scope>NUCLEOTIDE SEQUENCE [LARGE SCALE GENOMIC DNA]</scope>
    <source>
        <strain evidence="4">CGMCC 4.7357</strain>
    </source>
</reference>